<evidence type="ECO:0000256" key="5">
    <source>
        <dbReference type="ARBA" id="ARBA00022989"/>
    </source>
</evidence>
<geneLocation type="plasmid" evidence="9 10">
    <name>pLPU83d</name>
</geneLocation>
<dbReference type="InterPro" id="IPR000515">
    <property type="entry name" value="MetI-like"/>
</dbReference>
<dbReference type="AlphaFoldDB" id="W6RQA5"/>
<organism evidence="9 10">
    <name type="scientific">Rhizobium favelukesii</name>
    <dbReference type="NCBI Taxonomy" id="348824"/>
    <lineage>
        <taxon>Bacteria</taxon>
        <taxon>Pseudomonadati</taxon>
        <taxon>Pseudomonadota</taxon>
        <taxon>Alphaproteobacteria</taxon>
        <taxon>Hyphomicrobiales</taxon>
        <taxon>Rhizobiaceae</taxon>
        <taxon>Rhizobium/Agrobacterium group</taxon>
        <taxon>Rhizobium</taxon>
    </lineage>
</organism>
<gene>
    <name evidence="9" type="ORF">LPU83_pLPU83d_1857</name>
</gene>
<reference evidence="9" key="1">
    <citation type="submission" date="2013-11" db="EMBL/GenBank/DDBJ databases">
        <title>Draft genome sequence of the broad-host-range Rhizobium sp. LPU83 strain, a member of the low-genetic diversity Oregon-like Rhizobium sp. group.</title>
        <authorList>
            <person name="Wibberg D."/>
            <person name="Puehler A."/>
            <person name="Schlueter A."/>
        </authorList>
    </citation>
    <scope>NUCLEOTIDE SEQUENCE [LARGE SCALE GENOMIC DNA]</scope>
    <source>
        <strain evidence="9">LPU83</strain>
        <plasmid evidence="9">pLPU83d</plasmid>
    </source>
</reference>
<feature type="transmembrane region" description="Helical" evidence="7">
    <location>
        <begin position="120"/>
        <end position="144"/>
    </location>
</feature>
<dbReference type="Gene3D" id="1.10.3720.10">
    <property type="entry name" value="MetI-like"/>
    <property type="match status" value="1"/>
</dbReference>
<evidence type="ECO:0000256" key="7">
    <source>
        <dbReference type="RuleBase" id="RU363032"/>
    </source>
</evidence>
<feature type="transmembrane region" description="Helical" evidence="7">
    <location>
        <begin position="156"/>
        <end position="177"/>
    </location>
</feature>
<evidence type="ECO:0000256" key="1">
    <source>
        <dbReference type="ARBA" id="ARBA00004651"/>
    </source>
</evidence>
<comment type="similarity">
    <text evidence="7">Belongs to the binding-protein-dependent transport system permease family.</text>
</comment>
<accession>W6RQA5</accession>
<keyword evidence="6 7" id="KW-0472">Membrane</keyword>
<evidence type="ECO:0000256" key="2">
    <source>
        <dbReference type="ARBA" id="ARBA00022448"/>
    </source>
</evidence>
<evidence type="ECO:0000256" key="4">
    <source>
        <dbReference type="ARBA" id="ARBA00022692"/>
    </source>
</evidence>
<proteinExistence type="inferred from homology"/>
<keyword evidence="9" id="KW-0614">Plasmid</keyword>
<dbReference type="Proteomes" id="UP000019443">
    <property type="component" value="Plasmid pLPU83d"/>
</dbReference>
<dbReference type="InterPro" id="IPR035906">
    <property type="entry name" value="MetI-like_sf"/>
</dbReference>
<evidence type="ECO:0000256" key="3">
    <source>
        <dbReference type="ARBA" id="ARBA00022475"/>
    </source>
</evidence>
<sequence length="298" mass="32316">MNNAATSRSSLQGVIRTQLATYLLWGVLALGSLLMAAPFIWMFTATLSPLSEAFTLPPRWLPGSDVTIESYLRAVRDYPQLIRYFWNSVYISTLVTVGYVAVTTMAGYAFARLEFPFKKLLFGMLLVSLMVPIQTMIVPLYIIMRSIGLLGMPGAIILPGMIGAFAPGLSGVFGVFLMRQFFLTVPKDLIEAGKVDGAGPIRIFWTIAAPLAKPQMAALAIIVFTTTWNDYFIPLVFMLTGNNQVLPLAVVGISGGRGGEVPAAVILAAVSISILPILIAFVAMQRLIVESFMRAGVK</sequence>
<dbReference type="CDD" id="cd06261">
    <property type="entry name" value="TM_PBP2"/>
    <property type="match status" value="1"/>
</dbReference>
<dbReference type="PROSITE" id="PS50928">
    <property type="entry name" value="ABC_TM1"/>
    <property type="match status" value="1"/>
</dbReference>
<name>W6RQA5_9HYPH</name>
<keyword evidence="5 7" id="KW-1133">Transmembrane helix</keyword>
<comment type="subcellular location">
    <subcellularLocation>
        <location evidence="1 7">Cell membrane</location>
        <topology evidence="1 7">Multi-pass membrane protein</topology>
    </subcellularLocation>
</comment>
<evidence type="ECO:0000259" key="8">
    <source>
        <dbReference type="PROSITE" id="PS50928"/>
    </source>
</evidence>
<evidence type="ECO:0000313" key="10">
    <source>
        <dbReference type="Proteomes" id="UP000019443"/>
    </source>
</evidence>
<keyword evidence="2 7" id="KW-0813">Transport</keyword>
<keyword evidence="10" id="KW-1185">Reference proteome</keyword>
<feature type="transmembrane region" description="Helical" evidence="7">
    <location>
        <begin position="261"/>
        <end position="284"/>
    </location>
</feature>
<feature type="transmembrane region" description="Helical" evidence="7">
    <location>
        <begin position="89"/>
        <end position="111"/>
    </location>
</feature>
<evidence type="ECO:0000313" key="9">
    <source>
        <dbReference type="EMBL" id="CDM63227.1"/>
    </source>
</evidence>
<keyword evidence="4 7" id="KW-0812">Transmembrane</keyword>
<dbReference type="PANTHER" id="PTHR43744:SF12">
    <property type="entry name" value="ABC TRANSPORTER PERMEASE PROTEIN MG189-RELATED"/>
    <property type="match status" value="1"/>
</dbReference>
<dbReference type="GO" id="GO:0005886">
    <property type="term" value="C:plasma membrane"/>
    <property type="evidence" value="ECO:0007669"/>
    <property type="project" value="UniProtKB-SubCell"/>
</dbReference>
<keyword evidence="3" id="KW-1003">Cell membrane</keyword>
<feature type="transmembrane region" description="Helical" evidence="7">
    <location>
        <begin position="21"/>
        <end position="43"/>
    </location>
</feature>
<dbReference type="SUPFAM" id="SSF161098">
    <property type="entry name" value="MetI-like"/>
    <property type="match status" value="1"/>
</dbReference>
<evidence type="ECO:0000256" key="6">
    <source>
        <dbReference type="ARBA" id="ARBA00023136"/>
    </source>
</evidence>
<dbReference type="HOGENOM" id="CLU_016047_1_1_5"/>
<dbReference type="PANTHER" id="PTHR43744">
    <property type="entry name" value="ABC TRANSPORTER PERMEASE PROTEIN MG189-RELATED-RELATED"/>
    <property type="match status" value="1"/>
</dbReference>
<dbReference type="RefSeq" id="WP_157997415.1">
    <property type="nucleotide sequence ID" value="NZ_ATTO01000013.1"/>
</dbReference>
<feature type="transmembrane region" description="Helical" evidence="7">
    <location>
        <begin position="217"/>
        <end position="241"/>
    </location>
</feature>
<dbReference type="GO" id="GO:0055085">
    <property type="term" value="P:transmembrane transport"/>
    <property type="evidence" value="ECO:0007669"/>
    <property type="project" value="InterPro"/>
</dbReference>
<dbReference type="EMBL" id="HG916855">
    <property type="protein sequence ID" value="CDM63227.1"/>
    <property type="molecule type" value="Genomic_DNA"/>
</dbReference>
<dbReference type="KEGG" id="rhl:LPU83_pLPU83d_1857"/>
<dbReference type="Pfam" id="PF00528">
    <property type="entry name" value="BPD_transp_1"/>
    <property type="match status" value="1"/>
</dbReference>
<protein>
    <submittedName>
        <fullName evidence="9">ABC transporter, membrane spanning protein (Sugar)</fullName>
    </submittedName>
</protein>
<dbReference type="PATRIC" id="fig|348824.6.peg.7617"/>
<feature type="domain" description="ABC transmembrane type-1" evidence="8">
    <location>
        <begin position="85"/>
        <end position="283"/>
    </location>
</feature>